<name>A0ABS4T7Q2_9PSEU</name>
<dbReference type="RefSeq" id="WP_209634608.1">
    <property type="nucleotide sequence ID" value="NZ_JAGINW010000001.1"/>
</dbReference>
<evidence type="ECO:0000256" key="1">
    <source>
        <dbReference type="SAM" id="MobiDB-lite"/>
    </source>
</evidence>
<accession>A0ABS4T7Q2</accession>
<organism evidence="2 3">
    <name type="scientific">Kibdelosporangium banguiense</name>
    <dbReference type="NCBI Taxonomy" id="1365924"/>
    <lineage>
        <taxon>Bacteria</taxon>
        <taxon>Bacillati</taxon>
        <taxon>Actinomycetota</taxon>
        <taxon>Actinomycetes</taxon>
        <taxon>Pseudonocardiales</taxon>
        <taxon>Pseudonocardiaceae</taxon>
        <taxon>Kibdelosporangium</taxon>
    </lineage>
</organism>
<proteinExistence type="predicted"/>
<sequence>MTLPPGRQPIPAPGINAATDPELAESAAELNAWVDYLSHPETNNGPRIYRPVKATNVSGQTLVDVPVAHPYDMENDPDYRVVSALDGFATVSDELFRAAQGVSGVNEVMINEAYAALTQGCFTFPPPAGHSAAPAPTDRGPSSGPVRDPGMYAELSQVRTDWMAMRHDWVGWEFLDAQLFEDDLIRFQVYLENGFLRVAEALVKYRAIHQQAGKDIAKQMDGVTERFSKYQQSADFSIDLKSLILTGIVEVGCAILSGGLSAAFKVKSLGEAAIQVIGDGGKTAKYEDHQIDDNPLIFDTVKQYVAAVNQIESRAARAIKELWLDLHTRLAELENGRRYTNLNTGVSSDSAPQFMDYAKNWRI</sequence>
<comment type="caution">
    <text evidence="2">The sequence shown here is derived from an EMBL/GenBank/DDBJ whole genome shotgun (WGS) entry which is preliminary data.</text>
</comment>
<evidence type="ECO:0000313" key="2">
    <source>
        <dbReference type="EMBL" id="MBP2320448.1"/>
    </source>
</evidence>
<reference evidence="2 3" key="1">
    <citation type="submission" date="2021-03" db="EMBL/GenBank/DDBJ databases">
        <title>Sequencing the genomes of 1000 actinobacteria strains.</title>
        <authorList>
            <person name="Klenk H.-P."/>
        </authorList>
    </citation>
    <scope>NUCLEOTIDE SEQUENCE [LARGE SCALE GENOMIC DNA]</scope>
    <source>
        <strain evidence="2 3">DSM 46670</strain>
    </source>
</reference>
<feature type="region of interest" description="Disordered" evidence="1">
    <location>
        <begin position="128"/>
        <end position="148"/>
    </location>
</feature>
<keyword evidence="3" id="KW-1185">Reference proteome</keyword>
<gene>
    <name evidence="2" type="ORF">JOF56_000833</name>
</gene>
<evidence type="ECO:0000313" key="3">
    <source>
        <dbReference type="Proteomes" id="UP001519332"/>
    </source>
</evidence>
<dbReference type="Proteomes" id="UP001519332">
    <property type="component" value="Unassembled WGS sequence"/>
</dbReference>
<dbReference type="EMBL" id="JAGINW010000001">
    <property type="protein sequence ID" value="MBP2320448.1"/>
    <property type="molecule type" value="Genomic_DNA"/>
</dbReference>
<protein>
    <submittedName>
        <fullName evidence="2">Uncharacterized protein</fullName>
    </submittedName>
</protein>